<feature type="non-terminal residue" evidence="1">
    <location>
        <position position="1"/>
    </location>
</feature>
<evidence type="ECO:0000313" key="1">
    <source>
        <dbReference type="EMBL" id="CEK98413.1"/>
    </source>
</evidence>
<dbReference type="AlphaFoldDB" id="A0A0B7BZN9"/>
<organism evidence="1">
    <name type="scientific">Arion vulgaris</name>
    <dbReference type="NCBI Taxonomy" id="1028688"/>
    <lineage>
        <taxon>Eukaryota</taxon>
        <taxon>Metazoa</taxon>
        <taxon>Spiralia</taxon>
        <taxon>Lophotrochozoa</taxon>
        <taxon>Mollusca</taxon>
        <taxon>Gastropoda</taxon>
        <taxon>Heterobranchia</taxon>
        <taxon>Euthyneura</taxon>
        <taxon>Panpulmonata</taxon>
        <taxon>Eupulmonata</taxon>
        <taxon>Stylommatophora</taxon>
        <taxon>Helicina</taxon>
        <taxon>Arionoidea</taxon>
        <taxon>Arionidae</taxon>
        <taxon>Arion</taxon>
    </lineage>
</organism>
<reference evidence="1" key="1">
    <citation type="submission" date="2014-12" db="EMBL/GenBank/DDBJ databases">
        <title>Insight into the proteome of Arion vulgaris.</title>
        <authorList>
            <person name="Aradska J."/>
            <person name="Bulat T."/>
            <person name="Smidak R."/>
            <person name="Sarate P."/>
            <person name="Gangsoo J."/>
            <person name="Sialana F."/>
            <person name="Bilban M."/>
            <person name="Lubec G."/>
        </authorList>
    </citation>
    <scope>NUCLEOTIDE SEQUENCE</scope>
    <source>
        <tissue evidence="1">Skin</tissue>
    </source>
</reference>
<gene>
    <name evidence="1" type="primary">ORF218649</name>
</gene>
<protein>
    <submittedName>
        <fullName evidence="1">Uncharacterized protein</fullName>
    </submittedName>
</protein>
<name>A0A0B7BZN9_9EUPU</name>
<proteinExistence type="predicted"/>
<sequence length="64" mass="7284">EVQFLAGNTEKKNCQHESTVGLLNVNKYITNVDKNVVFVQSSQCKNCPIIKATDHILFVHRKKI</sequence>
<dbReference type="EMBL" id="HACG01051542">
    <property type="protein sequence ID" value="CEK98413.1"/>
    <property type="molecule type" value="Transcribed_RNA"/>
</dbReference>
<accession>A0A0B7BZN9</accession>